<feature type="compositionally biased region" description="Basic residues" evidence="11">
    <location>
        <begin position="329"/>
        <end position="350"/>
    </location>
</feature>
<feature type="transmembrane region" description="Helical" evidence="12">
    <location>
        <begin position="45"/>
        <end position="68"/>
    </location>
</feature>
<dbReference type="EMBL" id="OU899036">
    <property type="protein sequence ID" value="CAH1731293.1"/>
    <property type="molecule type" value="Genomic_DNA"/>
</dbReference>
<reference evidence="14" key="1">
    <citation type="submission" date="2022-02" db="EMBL/GenBank/DDBJ databases">
        <authorList>
            <person name="King R."/>
        </authorList>
    </citation>
    <scope>NUCLEOTIDE SEQUENCE</scope>
</reference>
<keyword evidence="7 12" id="KW-0472">Membrane</keyword>
<dbReference type="Proteomes" id="UP001154329">
    <property type="component" value="Chromosome 3"/>
</dbReference>
<protein>
    <recommendedName>
        <fullName evidence="13">G-protein coupled receptors family 3 profile domain-containing protein</fullName>
    </recommendedName>
</protein>
<sequence>MKIQKSDSMIRTSLLTVQMIIIAFNLVLIAVVINKRKCKTISMSMWTLMVAMIIGSIILDMEVLLQYFTPTLPLCLLGPWFRELGFVIFYGAIDLKLYRILMQFRTRKAHCWTITDKDLLKYLLFGVVVVIVYLTAWTAVSLNFFNEGWMLVNHVKVEDGFLYTMCKPQWWNHVTEFGELLILTVGLYYGNSARNARVQFEERRFLFYAIIAELTFSTLHNTIRTVYPIPFHQDVTFIAAFTRSLLTNTLALVIIFAPKIWYQKKVNAELKHSAINQELSESLKADMVDKDFREMNISEMTSDEIREELSRVYVQMGILRDKTVCKKNPHISKRKGGKKLPHRRFSLQKKGSRDKSSIKIRKKNKELDSSEISETNETNEISKSPEDSVVSNEDAPAVGSGNGSGICSCHSTTGIHQTTCNEFNDGNGKYFLNIKIFLHSLKTIIRY</sequence>
<dbReference type="PANTHER" id="PTHR32546">
    <property type="entry name" value="G-PROTEIN COUPLED RECEPTOR 158-RELATED"/>
    <property type="match status" value="1"/>
</dbReference>
<feature type="transmembrane region" description="Helical" evidence="12">
    <location>
        <begin position="205"/>
        <end position="223"/>
    </location>
</feature>
<feature type="compositionally biased region" description="Low complexity" evidence="11">
    <location>
        <begin position="370"/>
        <end position="382"/>
    </location>
</feature>
<comment type="subcellular location">
    <subcellularLocation>
        <location evidence="1">Cell membrane</location>
        <topology evidence="1">Multi-pass membrane protein</topology>
    </subcellularLocation>
</comment>
<dbReference type="InterPro" id="IPR043458">
    <property type="entry name" value="GPR158/179"/>
</dbReference>
<accession>A0A9P0NN52</accession>
<keyword evidence="3" id="KW-1003">Cell membrane</keyword>
<evidence type="ECO:0000313" key="14">
    <source>
        <dbReference type="EMBL" id="CAH1731293.1"/>
    </source>
</evidence>
<feature type="transmembrane region" description="Helical" evidence="12">
    <location>
        <begin position="170"/>
        <end position="189"/>
    </location>
</feature>
<keyword evidence="6" id="KW-0297">G-protein coupled receptor</keyword>
<reference evidence="14" key="2">
    <citation type="submission" date="2022-10" db="EMBL/GenBank/DDBJ databases">
        <authorList>
            <consortium name="ENA_rothamsted_submissions"/>
            <consortium name="culmorum"/>
            <person name="King R."/>
        </authorList>
    </citation>
    <scope>NUCLEOTIDE SEQUENCE</scope>
</reference>
<evidence type="ECO:0000256" key="8">
    <source>
        <dbReference type="ARBA" id="ARBA00023170"/>
    </source>
</evidence>
<evidence type="ECO:0000256" key="9">
    <source>
        <dbReference type="ARBA" id="ARBA00023180"/>
    </source>
</evidence>
<keyword evidence="5 12" id="KW-1133">Transmembrane helix</keyword>
<dbReference type="AlphaFoldDB" id="A0A9P0NN52"/>
<evidence type="ECO:0000256" key="4">
    <source>
        <dbReference type="ARBA" id="ARBA00022692"/>
    </source>
</evidence>
<keyword evidence="15" id="KW-1185">Reference proteome</keyword>
<evidence type="ECO:0000256" key="12">
    <source>
        <dbReference type="SAM" id="Phobius"/>
    </source>
</evidence>
<evidence type="ECO:0000256" key="5">
    <source>
        <dbReference type="ARBA" id="ARBA00022989"/>
    </source>
</evidence>
<organism evidence="14 15">
    <name type="scientific">Aphis gossypii</name>
    <name type="common">Cotton aphid</name>
    <dbReference type="NCBI Taxonomy" id="80765"/>
    <lineage>
        <taxon>Eukaryota</taxon>
        <taxon>Metazoa</taxon>
        <taxon>Ecdysozoa</taxon>
        <taxon>Arthropoda</taxon>
        <taxon>Hexapoda</taxon>
        <taxon>Insecta</taxon>
        <taxon>Pterygota</taxon>
        <taxon>Neoptera</taxon>
        <taxon>Paraneoptera</taxon>
        <taxon>Hemiptera</taxon>
        <taxon>Sternorrhyncha</taxon>
        <taxon>Aphidomorpha</taxon>
        <taxon>Aphidoidea</taxon>
        <taxon>Aphididae</taxon>
        <taxon>Aphidini</taxon>
        <taxon>Aphis</taxon>
        <taxon>Aphis</taxon>
    </lineage>
</organism>
<dbReference type="PROSITE" id="PS50259">
    <property type="entry name" value="G_PROTEIN_RECEP_F3_4"/>
    <property type="match status" value="1"/>
</dbReference>
<keyword evidence="10" id="KW-0807">Transducer</keyword>
<feature type="region of interest" description="Disordered" evidence="11">
    <location>
        <begin position="329"/>
        <end position="397"/>
    </location>
</feature>
<feature type="transmembrane region" description="Helical" evidence="12">
    <location>
        <begin position="235"/>
        <end position="257"/>
    </location>
</feature>
<keyword evidence="8" id="KW-0675">Receptor</keyword>
<feature type="transmembrane region" description="Helical" evidence="12">
    <location>
        <begin position="119"/>
        <end position="140"/>
    </location>
</feature>
<feature type="transmembrane region" description="Helical" evidence="12">
    <location>
        <begin position="80"/>
        <end position="98"/>
    </location>
</feature>
<dbReference type="Pfam" id="PF00003">
    <property type="entry name" value="7tm_3"/>
    <property type="match status" value="1"/>
</dbReference>
<proteinExistence type="inferred from homology"/>
<dbReference type="InterPro" id="IPR017978">
    <property type="entry name" value="GPCR_3_C"/>
</dbReference>
<evidence type="ECO:0000256" key="11">
    <source>
        <dbReference type="SAM" id="MobiDB-lite"/>
    </source>
</evidence>
<feature type="transmembrane region" description="Helical" evidence="12">
    <location>
        <begin position="12"/>
        <end position="33"/>
    </location>
</feature>
<evidence type="ECO:0000256" key="10">
    <source>
        <dbReference type="ARBA" id="ARBA00023224"/>
    </source>
</evidence>
<evidence type="ECO:0000259" key="13">
    <source>
        <dbReference type="PROSITE" id="PS50259"/>
    </source>
</evidence>
<evidence type="ECO:0000256" key="7">
    <source>
        <dbReference type="ARBA" id="ARBA00023136"/>
    </source>
</evidence>
<feature type="domain" description="G-protein coupled receptors family 3 profile" evidence="13">
    <location>
        <begin position="10"/>
        <end position="261"/>
    </location>
</feature>
<keyword evidence="9" id="KW-0325">Glycoprotein</keyword>
<gene>
    <name evidence="14" type="ORF">APHIGO_LOCUS8036</name>
</gene>
<dbReference type="PANTHER" id="PTHR32546:SF26">
    <property type="entry name" value="SMOG, ISOFORM D"/>
    <property type="match status" value="1"/>
</dbReference>
<comment type="similarity">
    <text evidence="2">Belongs to the G-protein coupled receptor 3 family.</text>
</comment>
<name>A0A9P0NN52_APHGO</name>
<evidence type="ECO:0000256" key="1">
    <source>
        <dbReference type="ARBA" id="ARBA00004651"/>
    </source>
</evidence>
<evidence type="ECO:0000256" key="2">
    <source>
        <dbReference type="ARBA" id="ARBA00007242"/>
    </source>
</evidence>
<dbReference type="GO" id="GO:0005886">
    <property type="term" value="C:plasma membrane"/>
    <property type="evidence" value="ECO:0007669"/>
    <property type="project" value="UniProtKB-SubCell"/>
</dbReference>
<evidence type="ECO:0000256" key="3">
    <source>
        <dbReference type="ARBA" id="ARBA00022475"/>
    </source>
</evidence>
<evidence type="ECO:0000256" key="6">
    <source>
        <dbReference type="ARBA" id="ARBA00023040"/>
    </source>
</evidence>
<dbReference type="GO" id="GO:0004930">
    <property type="term" value="F:G protein-coupled receptor activity"/>
    <property type="evidence" value="ECO:0007669"/>
    <property type="project" value="UniProtKB-KW"/>
</dbReference>
<keyword evidence="4 12" id="KW-0812">Transmembrane</keyword>
<evidence type="ECO:0000313" key="15">
    <source>
        <dbReference type="Proteomes" id="UP001154329"/>
    </source>
</evidence>